<dbReference type="EMBL" id="FUYG01000005">
    <property type="protein sequence ID" value="SKA95631.1"/>
    <property type="molecule type" value="Genomic_DNA"/>
</dbReference>
<evidence type="ECO:0000313" key="3">
    <source>
        <dbReference type="Proteomes" id="UP000189735"/>
    </source>
</evidence>
<evidence type="ECO:0000313" key="2">
    <source>
        <dbReference type="EMBL" id="SKA95631.1"/>
    </source>
</evidence>
<feature type="transmembrane region" description="Helical" evidence="1">
    <location>
        <begin position="72"/>
        <end position="93"/>
    </location>
</feature>
<organism evidence="2 3">
    <name type="scientific">Agreia bicolorata</name>
    <dbReference type="NCBI Taxonomy" id="110935"/>
    <lineage>
        <taxon>Bacteria</taxon>
        <taxon>Bacillati</taxon>
        <taxon>Actinomycetota</taxon>
        <taxon>Actinomycetes</taxon>
        <taxon>Micrococcales</taxon>
        <taxon>Microbacteriaceae</taxon>
        <taxon>Agreia</taxon>
    </lineage>
</organism>
<sequence length="194" mass="19767">MIASVRLSAARRVATLAVIVLANAVVQALLVAIAPPLPLSTGALILSAVSAAALAAAVVACWWIVEPADTKLRAMTGLVIVTGVAAAVAAILFAPVVPLVVALGCAVIAGNGPRGALAIVRRETLRWALLTVATMLAVLLGWAAALLTGLFITGPVASALTWLIAGILAALVIHSWTRLARRARRRASIGRIST</sequence>
<feature type="transmembrane region" description="Helical" evidence="1">
    <location>
        <begin position="127"/>
        <end position="153"/>
    </location>
</feature>
<keyword evidence="1" id="KW-1133">Transmembrane helix</keyword>
<feature type="transmembrane region" description="Helical" evidence="1">
    <location>
        <begin position="12"/>
        <end position="37"/>
    </location>
</feature>
<keyword evidence="1" id="KW-0472">Membrane</keyword>
<gene>
    <name evidence="2" type="ORF">SAMN06295879_2048</name>
</gene>
<feature type="transmembrane region" description="Helical" evidence="1">
    <location>
        <begin position="99"/>
        <end position="120"/>
    </location>
</feature>
<reference evidence="3" key="1">
    <citation type="submission" date="2017-02" db="EMBL/GenBank/DDBJ databases">
        <authorList>
            <person name="Varghese N."/>
            <person name="Submissions S."/>
        </authorList>
    </citation>
    <scope>NUCLEOTIDE SEQUENCE [LARGE SCALE GENOMIC DNA]</scope>
    <source>
        <strain evidence="3">VKM Ac-2052</strain>
    </source>
</reference>
<accession>A0A1T4Y2S8</accession>
<keyword evidence="1" id="KW-0812">Transmembrane</keyword>
<dbReference type="AlphaFoldDB" id="A0A1T4Y2S8"/>
<feature type="transmembrane region" description="Helical" evidence="1">
    <location>
        <begin position="43"/>
        <end position="65"/>
    </location>
</feature>
<dbReference type="Proteomes" id="UP000189735">
    <property type="component" value="Unassembled WGS sequence"/>
</dbReference>
<evidence type="ECO:0000256" key="1">
    <source>
        <dbReference type="SAM" id="Phobius"/>
    </source>
</evidence>
<feature type="transmembrane region" description="Helical" evidence="1">
    <location>
        <begin position="159"/>
        <end position="177"/>
    </location>
</feature>
<dbReference type="RefSeq" id="WP_078714316.1">
    <property type="nucleotide sequence ID" value="NZ_FUYG01000005.1"/>
</dbReference>
<protein>
    <submittedName>
        <fullName evidence="2">Uncharacterized protein</fullName>
    </submittedName>
</protein>
<name>A0A1T4Y2S8_9MICO</name>
<proteinExistence type="predicted"/>